<dbReference type="Gene3D" id="3.40.430.10">
    <property type="entry name" value="Dihydrofolate Reductase, subunit A"/>
    <property type="match status" value="1"/>
</dbReference>
<dbReference type="InterPro" id="IPR050765">
    <property type="entry name" value="Riboflavin_Biosynth_HTPR"/>
</dbReference>
<dbReference type="STRING" id="1346.BMF34_03485"/>
<dbReference type="RefSeq" id="WP_003099091.1">
    <property type="nucleotide sequence ID" value="NZ_CP010783.1"/>
</dbReference>
<keyword evidence="4" id="KW-1185">Reference proteome</keyword>
<evidence type="ECO:0000313" key="2">
    <source>
        <dbReference type="EMBL" id="AHY15513.1"/>
    </source>
</evidence>
<dbReference type="GO" id="GO:0008703">
    <property type="term" value="F:5-amino-6-(5-phosphoribosylamino)uracil reductase activity"/>
    <property type="evidence" value="ECO:0007669"/>
    <property type="project" value="InterPro"/>
</dbReference>
<evidence type="ECO:0000313" key="4">
    <source>
        <dbReference type="Proteomes" id="UP000025245"/>
    </source>
</evidence>
<gene>
    <name evidence="3" type="ORF">DIY07_03790</name>
    <name evidence="2" type="ORF">DQ08_03360</name>
</gene>
<dbReference type="SUPFAM" id="SSF53597">
    <property type="entry name" value="Dihydrofolate reductase-like"/>
    <property type="match status" value="1"/>
</dbReference>
<organism evidence="3 5">
    <name type="scientific">Streptococcus iniae</name>
    <name type="common">Streptococcus shiloi</name>
    <dbReference type="NCBI Taxonomy" id="1346"/>
    <lineage>
        <taxon>Bacteria</taxon>
        <taxon>Bacillati</taxon>
        <taxon>Bacillota</taxon>
        <taxon>Bacilli</taxon>
        <taxon>Lactobacillales</taxon>
        <taxon>Streptococcaceae</taxon>
        <taxon>Streptococcus</taxon>
    </lineage>
</organism>
<evidence type="ECO:0000313" key="3">
    <source>
        <dbReference type="EMBL" id="RLU57519.1"/>
    </source>
</evidence>
<feature type="domain" description="Bacterial bifunctional deaminase-reductase C-terminal" evidence="1">
    <location>
        <begin position="4"/>
        <end position="180"/>
    </location>
</feature>
<reference evidence="2 4" key="1">
    <citation type="journal article" date="2014" name="Genome Announc.">
        <title>Complete Genome Sequence of a Virulent Strain, Streptococcus iniae ISET0901, Isolated from Diseased Tilapia.</title>
        <authorList>
            <person name="Pridgeon J.W."/>
            <person name="Zhang D."/>
            <person name="Zhang L."/>
        </authorList>
    </citation>
    <scope>NUCLEOTIDE SEQUENCE [LARGE SCALE GENOMIC DNA]</scope>
    <source>
        <strain evidence="2 4">ISET0901</strain>
    </source>
</reference>
<dbReference type="AlphaFoldDB" id="A0A3L8GKM7"/>
<dbReference type="PANTHER" id="PTHR38011">
    <property type="entry name" value="DIHYDROFOLATE REDUCTASE FAMILY PROTEIN (AFU_ORTHOLOGUE AFUA_8G06820)"/>
    <property type="match status" value="1"/>
</dbReference>
<dbReference type="PANTHER" id="PTHR38011:SF11">
    <property type="entry name" value="2,5-DIAMINO-6-RIBOSYLAMINO-4(3H)-PYRIMIDINONE 5'-PHOSPHATE REDUCTASE"/>
    <property type="match status" value="1"/>
</dbReference>
<reference evidence="3 5" key="2">
    <citation type="submission" date="2018-06" db="EMBL/GenBank/DDBJ databases">
        <title>Mutators as drivers of adaptation in pathogenic bacteria and a risk factor for host jumps and vaccine escape.</title>
        <authorList>
            <person name="Barnes A.C."/>
            <person name="Silayeva O."/>
        </authorList>
    </citation>
    <scope>NUCLEOTIDE SEQUENCE [LARGE SCALE GENOMIC DNA]</scope>
    <source>
        <strain evidence="3 5">QMA0445</strain>
    </source>
</reference>
<dbReference type="InterPro" id="IPR002734">
    <property type="entry name" value="RibDG_C"/>
</dbReference>
<accession>A0A3L8GKM7</accession>
<dbReference type="GeneID" id="35765022"/>
<dbReference type="Proteomes" id="UP000025245">
    <property type="component" value="Chromosome"/>
</dbReference>
<dbReference type="Pfam" id="PF01872">
    <property type="entry name" value="RibD_C"/>
    <property type="match status" value="1"/>
</dbReference>
<dbReference type="OrthoDB" id="195113at2"/>
<sequence length="190" mass="21236">MRNLVIFLHMSLDGIVEGPNGAMDIGFVAYDQELENFAQTHLASVDTILWGRATYQMMYAYWTEMLTNPEATAYEKNHAKWISNVDKRIASKTLKTADWKHSTLIKENLVETVKDLKNTEGQDILVLGSPRLAKYLLQEQLVDKIKITVSPTLVGNGLGLFDGITAELDLISSEQFDSGALGLVYNVLKL</sequence>
<dbReference type="EMBL" id="QLQD01000039">
    <property type="protein sequence ID" value="RLU57519.1"/>
    <property type="molecule type" value="Genomic_DNA"/>
</dbReference>
<name>A0A3L8GKM7_STRIN</name>
<dbReference type="KEGG" id="siz:SI82_03590"/>
<dbReference type="Proteomes" id="UP000269148">
    <property type="component" value="Unassembled WGS sequence"/>
</dbReference>
<evidence type="ECO:0000259" key="1">
    <source>
        <dbReference type="Pfam" id="PF01872"/>
    </source>
</evidence>
<evidence type="ECO:0000313" key="5">
    <source>
        <dbReference type="Proteomes" id="UP000269148"/>
    </source>
</evidence>
<dbReference type="KEGG" id="sio:DW64_03355"/>
<dbReference type="InterPro" id="IPR024072">
    <property type="entry name" value="DHFR-like_dom_sf"/>
</dbReference>
<proteinExistence type="predicted"/>
<protein>
    <submittedName>
        <fullName evidence="3">Dihydrofolate reductase</fullName>
    </submittedName>
</protein>
<dbReference type="SMR" id="A0A3L8GKM7"/>
<dbReference type="KEGG" id="siq:DQ08_03360"/>
<dbReference type="GO" id="GO:0009231">
    <property type="term" value="P:riboflavin biosynthetic process"/>
    <property type="evidence" value="ECO:0007669"/>
    <property type="project" value="InterPro"/>
</dbReference>
<dbReference type="EMBL" id="CP007586">
    <property type="protein sequence ID" value="AHY15513.1"/>
    <property type="molecule type" value="Genomic_DNA"/>
</dbReference>